<dbReference type="Proteomes" id="UP000775547">
    <property type="component" value="Unassembled WGS sequence"/>
</dbReference>
<gene>
    <name evidence="1" type="ORF">DXG03_003670</name>
</gene>
<keyword evidence="2" id="KW-1185">Reference proteome</keyword>
<reference evidence="1" key="2">
    <citation type="submission" date="2021-10" db="EMBL/GenBank/DDBJ databases">
        <title>Phylogenomics reveals ancestral predisposition of the termite-cultivated fungus Termitomyces towards a domesticated lifestyle.</title>
        <authorList>
            <person name="Auxier B."/>
            <person name="Grum-Grzhimaylo A."/>
            <person name="Cardenas M.E."/>
            <person name="Lodge J.D."/>
            <person name="Laessoe T."/>
            <person name="Pedersen O."/>
            <person name="Smith M.E."/>
            <person name="Kuyper T.W."/>
            <person name="Franco-Molano E.A."/>
            <person name="Baroni T.J."/>
            <person name="Aanen D.K."/>
        </authorList>
    </citation>
    <scope>NUCLEOTIDE SEQUENCE</scope>
    <source>
        <strain evidence="1">AP01</strain>
        <tissue evidence="1">Mycelium</tissue>
    </source>
</reference>
<name>A0A9P7GG50_9AGAR</name>
<dbReference type="EMBL" id="JABCKV010000022">
    <property type="protein sequence ID" value="KAG5646347.1"/>
    <property type="molecule type" value="Genomic_DNA"/>
</dbReference>
<proteinExistence type="predicted"/>
<protein>
    <submittedName>
        <fullName evidence="1">Uncharacterized protein</fullName>
    </submittedName>
</protein>
<reference evidence="1" key="1">
    <citation type="submission" date="2020-07" db="EMBL/GenBank/DDBJ databases">
        <authorList>
            <person name="Nieuwenhuis M."/>
            <person name="Van De Peppel L.J.J."/>
        </authorList>
    </citation>
    <scope>NUCLEOTIDE SEQUENCE</scope>
    <source>
        <strain evidence="1">AP01</strain>
        <tissue evidence="1">Mycelium</tissue>
    </source>
</reference>
<sequence>MKKWAPECRSGWAAWAGLRNASTGFNTDILLDTDDDNFDANSDTSTDWYDERFFEMAINEEETAQKILDLKIQKMETATAVKIAKLDARTQVKLQRMKMKAAVYAQRMDEEFRLR</sequence>
<organism evidence="1 2">
    <name type="scientific">Asterophora parasitica</name>
    <dbReference type="NCBI Taxonomy" id="117018"/>
    <lineage>
        <taxon>Eukaryota</taxon>
        <taxon>Fungi</taxon>
        <taxon>Dikarya</taxon>
        <taxon>Basidiomycota</taxon>
        <taxon>Agaricomycotina</taxon>
        <taxon>Agaricomycetes</taxon>
        <taxon>Agaricomycetidae</taxon>
        <taxon>Agaricales</taxon>
        <taxon>Tricholomatineae</taxon>
        <taxon>Lyophyllaceae</taxon>
        <taxon>Asterophora</taxon>
    </lineage>
</organism>
<dbReference type="OrthoDB" id="3269701at2759"/>
<dbReference type="AlphaFoldDB" id="A0A9P7GG50"/>
<accession>A0A9P7GG50</accession>
<evidence type="ECO:0000313" key="1">
    <source>
        <dbReference type="EMBL" id="KAG5646347.1"/>
    </source>
</evidence>
<evidence type="ECO:0000313" key="2">
    <source>
        <dbReference type="Proteomes" id="UP000775547"/>
    </source>
</evidence>
<comment type="caution">
    <text evidence="1">The sequence shown here is derived from an EMBL/GenBank/DDBJ whole genome shotgun (WGS) entry which is preliminary data.</text>
</comment>